<name>F9DT60_9BACL</name>
<dbReference type="EMBL" id="AFPZ01000063">
    <property type="protein sequence ID" value="EGQ26042.1"/>
    <property type="molecule type" value="Genomic_DNA"/>
</dbReference>
<sequence>MNEAVGERSERLICLQRRKVWRERRMARTVVDYDDSMSI</sequence>
<comment type="caution">
    <text evidence="1">The sequence shown here is derived from an EMBL/GenBank/DDBJ whole genome shotgun (WGS) entry which is preliminary data.</text>
</comment>
<evidence type="ECO:0000313" key="1">
    <source>
        <dbReference type="EMBL" id="EGQ26042.1"/>
    </source>
</evidence>
<reference evidence="1 2" key="1">
    <citation type="submission" date="2011-04" db="EMBL/GenBank/DDBJ databases">
        <authorList>
            <person name="Muzny D."/>
            <person name="Qin X."/>
            <person name="Deng J."/>
            <person name="Jiang H."/>
            <person name="Liu Y."/>
            <person name="Qu J."/>
            <person name="Song X.-Z."/>
            <person name="Zhang L."/>
            <person name="Thornton R."/>
            <person name="Coyle M."/>
            <person name="Francisco L."/>
            <person name="Jackson L."/>
            <person name="Javaid M."/>
            <person name="Korchina V."/>
            <person name="Kovar C."/>
            <person name="Mata R."/>
            <person name="Mathew T."/>
            <person name="Ngo R."/>
            <person name="Nguyen L."/>
            <person name="Nguyen N."/>
            <person name="Okwuonu G."/>
            <person name="Ongeri F."/>
            <person name="Pham C."/>
            <person name="Simmons D."/>
            <person name="Wilczek-Boney K."/>
            <person name="Hale W."/>
            <person name="Jakkamsetti A."/>
            <person name="Pham P."/>
            <person name="Ruth R."/>
            <person name="San Lucas F."/>
            <person name="Warren J."/>
            <person name="Zhang J."/>
            <person name="Zhao Z."/>
            <person name="Zhou C."/>
            <person name="Zhu D."/>
            <person name="Lee S."/>
            <person name="Bess C."/>
            <person name="Blankenburg K."/>
            <person name="Forbes L."/>
            <person name="Fu Q."/>
            <person name="Gubbala S."/>
            <person name="Hirani K."/>
            <person name="Jayaseelan J.C."/>
            <person name="Lara F."/>
            <person name="Munidasa M."/>
            <person name="Palculict T."/>
            <person name="Patil S."/>
            <person name="Pu L.-L."/>
            <person name="Saada N."/>
            <person name="Tang L."/>
            <person name="Weissenberger G."/>
            <person name="Zhu Y."/>
            <person name="Hemphill L."/>
            <person name="Shang Y."/>
            <person name="Youmans B."/>
            <person name="Ayvaz T."/>
            <person name="Ross M."/>
            <person name="Santibanez J."/>
            <person name="Aqrawi P."/>
            <person name="Gross S."/>
            <person name="Joshi V."/>
            <person name="Fowler G."/>
            <person name="Nazareth L."/>
            <person name="Reid J."/>
            <person name="Worley K."/>
            <person name="Petrosino J."/>
            <person name="Highlander S."/>
            <person name="Gibbs R."/>
        </authorList>
    </citation>
    <scope>NUCLEOTIDE SEQUENCE [LARGE SCALE GENOMIC DNA]</scope>
    <source>
        <strain evidence="1 2">2681</strain>
    </source>
</reference>
<gene>
    <name evidence="1" type="ORF">HMPREF9372_1991</name>
</gene>
<dbReference type="HOGENOM" id="CLU_3317245_0_0_9"/>
<accession>F9DT60</accession>
<dbReference type="Proteomes" id="UP000005316">
    <property type="component" value="Unassembled WGS sequence"/>
</dbReference>
<proteinExistence type="predicted"/>
<organism evidence="1 2">
    <name type="scientific">Sporosarcina newyorkensis 2681</name>
    <dbReference type="NCBI Taxonomy" id="1027292"/>
    <lineage>
        <taxon>Bacteria</taxon>
        <taxon>Bacillati</taxon>
        <taxon>Bacillota</taxon>
        <taxon>Bacilli</taxon>
        <taxon>Bacillales</taxon>
        <taxon>Caryophanaceae</taxon>
        <taxon>Sporosarcina</taxon>
    </lineage>
</organism>
<protein>
    <submittedName>
        <fullName evidence="1">Uncharacterized protein</fullName>
    </submittedName>
</protein>
<evidence type="ECO:0000313" key="2">
    <source>
        <dbReference type="Proteomes" id="UP000005316"/>
    </source>
</evidence>
<dbReference type="AlphaFoldDB" id="F9DT60"/>